<dbReference type="Proteomes" id="UP000426027">
    <property type="component" value="Chromosome"/>
</dbReference>
<keyword evidence="4" id="KW-0630">Potassium</keyword>
<dbReference type="PANTHER" id="PTHR42751">
    <property type="entry name" value="SODIUM/HYDROGEN EXCHANGER FAMILY/TRKA DOMAIN PROTEIN"/>
    <property type="match status" value="1"/>
</dbReference>
<keyword evidence="6 8" id="KW-1133">Transmembrane helix</keyword>
<evidence type="ECO:0000256" key="5">
    <source>
        <dbReference type="ARBA" id="ARBA00022692"/>
    </source>
</evidence>
<evidence type="ECO:0000256" key="1">
    <source>
        <dbReference type="ARBA" id="ARBA00004141"/>
    </source>
</evidence>
<feature type="transmembrane region" description="Helical" evidence="8">
    <location>
        <begin position="150"/>
        <end position="171"/>
    </location>
</feature>
<evidence type="ECO:0000256" key="8">
    <source>
        <dbReference type="SAM" id="Phobius"/>
    </source>
</evidence>
<feature type="transmembrane region" description="Helical" evidence="8">
    <location>
        <begin position="62"/>
        <end position="80"/>
    </location>
</feature>
<feature type="transmembrane region" description="Helical" evidence="8">
    <location>
        <begin position="120"/>
        <end position="138"/>
    </location>
</feature>
<dbReference type="Gene3D" id="3.30.70.1450">
    <property type="entry name" value="Regulator of K+ conductance, C-terminal domain"/>
    <property type="match status" value="2"/>
</dbReference>
<evidence type="ECO:0000313" key="11">
    <source>
        <dbReference type="Proteomes" id="UP000426027"/>
    </source>
</evidence>
<dbReference type="SUPFAM" id="SSF116726">
    <property type="entry name" value="TrkA C-terminal domain-like"/>
    <property type="match status" value="2"/>
</dbReference>
<feature type="transmembrane region" description="Helical" evidence="8">
    <location>
        <begin position="242"/>
        <end position="261"/>
    </location>
</feature>
<feature type="domain" description="RCK C-terminal" evidence="9">
    <location>
        <begin position="662"/>
        <end position="743"/>
    </location>
</feature>
<proteinExistence type="inferred from homology"/>
<evidence type="ECO:0000256" key="7">
    <source>
        <dbReference type="ARBA" id="ARBA00023136"/>
    </source>
</evidence>
<dbReference type="InterPro" id="IPR036721">
    <property type="entry name" value="RCK_C_sf"/>
</dbReference>
<feature type="transmembrane region" description="Helical" evidence="8">
    <location>
        <begin position="299"/>
        <end position="322"/>
    </location>
</feature>
<dbReference type="Gene3D" id="1.20.1530.20">
    <property type="match status" value="1"/>
</dbReference>
<dbReference type="EMBL" id="CP046566">
    <property type="protein sequence ID" value="QGW26902.1"/>
    <property type="molecule type" value="Genomic_DNA"/>
</dbReference>
<keyword evidence="4" id="KW-0406">Ion transport</keyword>
<dbReference type="RefSeq" id="WP_157476112.1">
    <property type="nucleotide sequence ID" value="NZ_CP046566.1"/>
</dbReference>
<comment type="subcellular location">
    <subcellularLocation>
        <location evidence="1">Membrane</location>
        <topology evidence="1">Multi-pass membrane protein</topology>
    </subcellularLocation>
</comment>
<dbReference type="GO" id="GO:0015297">
    <property type="term" value="F:antiporter activity"/>
    <property type="evidence" value="ECO:0007669"/>
    <property type="project" value="InterPro"/>
</dbReference>
<dbReference type="Pfam" id="PF00999">
    <property type="entry name" value="Na_H_Exchanger"/>
    <property type="match status" value="1"/>
</dbReference>
<feature type="transmembrane region" description="Helical" evidence="8">
    <location>
        <begin position="457"/>
        <end position="479"/>
    </location>
</feature>
<evidence type="ECO:0000256" key="4">
    <source>
        <dbReference type="ARBA" id="ARBA00022538"/>
    </source>
</evidence>
<keyword evidence="4" id="KW-0633">Potassium transport</keyword>
<keyword evidence="5 8" id="KW-0812">Transmembrane</keyword>
<dbReference type="GO" id="GO:0008324">
    <property type="term" value="F:monoatomic cation transmembrane transporter activity"/>
    <property type="evidence" value="ECO:0007669"/>
    <property type="project" value="InterPro"/>
</dbReference>
<gene>
    <name evidence="10" type="ORF">GLV81_01235</name>
</gene>
<dbReference type="KEGG" id="fls:GLV81_01235"/>
<protein>
    <submittedName>
        <fullName evidence="10">Sodium:proton antiporter</fullName>
    </submittedName>
</protein>
<feature type="transmembrane region" description="Helical" evidence="8">
    <location>
        <begin position="217"/>
        <end position="236"/>
    </location>
</feature>
<evidence type="ECO:0000256" key="2">
    <source>
        <dbReference type="ARBA" id="ARBA00005551"/>
    </source>
</evidence>
<feature type="transmembrane region" description="Helical" evidence="8">
    <location>
        <begin position="6"/>
        <end position="25"/>
    </location>
</feature>
<reference evidence="10 11" key="1">
    <citation type="submission" date="2019-11" db="EMBL/GenBank/DDBJ databases">
        <authorList>
            <person name="Im W.T."/>
        </authorList>
    </citation>
    <scope>NUCLEOTIDE SEQUENCE [LARGE SCALE GENOMIC DNA]</scope>
    <source>
        <strain evidence="10 11">SB-02</strain>
    </source>
</reference>
<feature type="domain" description="RCK C-terminal" evidence="9">
    <location>
        <begin position="572"/>
        <end position="657"/>
    </location>
</feature>
<dbReference type="InterPro" id="IPR038770">
    <property type="entry name" value="Na+/solute_symporter_sf"/>
</dbReference>
<dbReference type="Pfam" id="PF02080">
    <property type="entry name" value="TrkA_C"/>
    <property type="match status" value="2"/>
</dbReference>
<feature type="transmembrane region" description="Helical" evidence="8">
    <location>
        <begin position="273"/>
        <end position="293"/>
    </location>
</feature>
<dbReference type="GO" id="GO:0006813">
    <property type="term" value="P:potassium ion transport"/>
    <property type="evidence" value="ECO:0007669"/>
    <property type="project" value="UniProtKB-KW"/>
</dbReference>
<dbReference type="GO" id="GO:1902600">
    <property type="term" value="P:proton transmembrane transport"/>
    <property type="evidence" value="ECO:0007669"/>
    <property type="project" value="InterPro"/>
</dbReference>
<evidence type="ECO:0000313" key="10">
    <source>
        <dbReference type="EMBL" id="QGW26902.1"/>
    </source>
</evidence>
<comment type="similarity">
    <text evidence="2">Belongs to the monovalent cation:proton antiporter 2 (CPA2) transporter (TC 2.A.37) family.</text>
</comment>
<evidence type="ECO:0000256" key="3">
    <source>
        <dbReference type="ARBA" id="ARBA00022448"/>
    </source>
</evidence>
<organism evidence="10 11">
    <name type="scientific">Phnomibacter ginsenosidimutans</name>
    <dbReference type="NCBI Taxonomy" id="2676868"/>
    <lineage>
        <taxon>Bacteria</taxon>
        <taxon>Pseudomonadati</taxon>
        <taxon>Bacteroidota</taxon>
        <taxon>Chitinophagia</taxon>
        <taxon>Chitinophagales</taxon>
        <taxon>Chitinophagaceae</taxon>
        <taxon>Phnomibacter</taxon>
    </lineage>
</organism>
<feature type="transmembrane region" description="Helical" evidence="8">
    <location>
        <begin position="87"/>
        <end position="108"/>
    </location>
</feature>
<dbReference type="PANTHER" id="PTHR42751:SF3">
    <property type="entry name" value="SODIUM_GLUTAMATE SYMPORTER"/>
    <property type="match status" value="1"/>
</dbReference>
<keyword evidence="7 8" id="KW-0472">Membrane</keyword>
<feature type="transmembrane region" description="Helical" evidence="8">
    <location>
        <begin position="427"/>
        <end position="445"/>
    </location>
</feature>
<accession>A0A6I6GJ39</accession>
<feature type="transmembrane region" description="Helical" evidence="8">
    <location>
        <begin position="528"/>
        <end position="545"/>
    </location>
</feature>
<evidence type="ECO:0000256" key="6">
    <source>
        <dbReference type="ARBA" id="ARBA00022989"/>
    </source>
</evidence>
<name>A0A6I6GJ39_9BACT</name>
<feature type="transmembrane region" description="Helical" evidence="8">
    <location>
        <begin position="334"/>
        <end position="352"/>
    </location>
</feature>
<keyword evidence="11" id="KW-1185">Reference proteome</keyword>
<dbReference type="GO" id="GO:0016020">
    <property type="term" value="C:membrane"/>
    <property type="evidence" value="ECO:0007669"/>
    <property type="project" value="UniProtKB-SubCell"/>
</dbReference>
<feature type="transmembrane region" description="Helical" evidence="8">
    <location>
        <begin position="191"/>
        <end position="210"/>
    </location>
</feature>
<dbReference type="AlphaFoldDB" id="A0A6I6GJ39"/>
<dbReference type="PROSITE" id="PS51202">
    <property type="entry name" value="RCK_C"/>
    <property type="match status" value="2"/>
</dbReference>
<sequence length="743" mass="81798">MSHLPNLITDLALILGAAGITTLLFRRLKQPVVLGYIIAGLLVGPNFSLFPTVTDVEGIRTWAEIGVIFLLFALGLEFSFKKLAKIGGTAGITGTIEILAMLSIGFGMGQLMRWSFMDSLFLGGIIAISSTTIIFRAFDELGVKTKQFTGLVMGILIVEDLVAVLLMVLLSTMAVSKEFAGGEMLMAIGKLLFFLSLWFLAGIFILPTFLKRASKLLSSETLLVAAIALCLGMVVFADKVGFSAALGAFVMGSILAETVYAEKIEHLLEPVKNLFGAIFFVSVGMLINPILLWENAGPVLLLSLTVILGKLIFVSTGALVAGRPLKQAVQAGTSMTQIGEFSFIIATLGVTLNVTSSFLYPIAVGVSVLTTFTTPYMIRLADPLISWLEKVLPARWQQKLQEYSAGTQVLKGESDWRIVVKLLMQMVLINVVVIIAILLASKYLLYPFMHTMIDTQLVASLVTIAITLMAMMPFVWALMAKKIQHSAYRQLWLDSKYNHGPLVAVEVFRNALAVAFVAVLLAQHFSTPVAVGVTIAVIGVVMIVFRQRLQRFYQRIEQRFLNNLHEKEKAAKQAPKLLTPWDAHLSKIRICATSPFIGKTLEELALREQYGVNIAFIERGNKLLYAPSRFEKLFPYDEIGVIGNDHQLQKFTVLVEEQNEEAPVADLLAQQISLEKIVVDEHNGLRGKSIRDSGIREMTNGLVVGIERDGERMLNPSSATTFEWNDVIWLVGDRNKIAQLSQV</sequence>
<feature type="transmembrane region" description="Helical" evidence="8">
    <location>
        <begin position="32"/>
        <end position="50"/>
    </location>
</feature>
<dbReference type="InterPro" id="IPR006037">
    <property type="entry name" value="RCK_C"/>
</dbReference>
<evidence type="ECO:0000259" key="9">
    <source>
        <dbReference type="PROSITE" id="PS51202"/>
    </source>
</evidence>
<feature type="transmembrane region" description="Helical" evidence="8">
    <location>
        <begin position="500"/>
        <end position="522"/>
    </location>
</feature>
<dbReference type="InterPro" id="IPR006153">
    <property type="entry name" value="Cation/H_exchanger_TM"/>
</dbReference>
<keyword evidence="3" id="KW-0813">Transport</keyword>